<dbReference type="Proteomes" id="UP000009173">
    <property type="component" value="Chromosome"/>
</dbReference>
<feature type="compositionally biased region" description="Basic and acidic residues" evidence="1">
    <location>
        <begin position="38"/>
        <end position="57"/>
    </location>
</feature>
<evidence type="ECO:0000313" key="3">
    <source>
        <dbReference type="Proteomes" id="UP000009173"/>
    </source>
</evidence>
<dbReference type="KEGG" id="dvl:Dvul_0162"/>
<reference evidence="3" key="1">
    <citation type="journal article" date="2009" name="Environ. Microbiol.">
        <title>Contribution of mobile genetic elements to Desulfovibrio vulgaris genome plasticity.</title>
        <authorList>
            <person name="Walker C.B."/>
            <person name="Stolyar S."/>
            <person name="Chivian D."/>
            <person name="Pinel N."/>
            <person name="Gabster J.A."/>
            <person name="Dehal P.S."/>
            <person name="He Z."/>
            <person name="Yang Z.K."/>
            <person name="Yen H.C."/>
            <person name="Zhou J."/>
            <person name="Wall J.D."/>
            <person name="Hazen T.C."/>
            <person name="Arkin A.P."/>
            <person name="Stahl D.A."/>
        </authorList>
    </citation>
    <scope>NUCLEOTIDE SEQUENCE [LARGE SCALE GENOMIC DNA]</scope>
    <source>
        <strain evidence="3">DP4</strain>
    </source>
</reference>
<sequence length="109" mass="12295">MTIDPSLPVLLAQLGHTERLAHDAQTQPELARSTAQEVAKEALLHDREQVQKTDNAEHSPGVQTRQEQGRSRGRQRRPPPRRKPPPPEDDDTPETPQDPWTGNFVNIKV</sequence>
<accession>A0A0H3A6V8</accession>
<proteinExistence type="predicted"/>
<dbReference type="EMBL" id="CP000527">
    <property type="protein sequence ID" value="ABM27186.1"/>
    <property type="molecule type" value="Genomic_DNA"/>
</dbReference>
<gene>
    <name evidence="2" type="ordered locus">Dvul_0162</name>
</gene>
<dbReference type="AlphaFoldDB" id="A0A0H3A6V8"/>
<evidence type="ECO:0000256" key="1">
    <source>
        <dbReference type="SAM" id="MobiDB-lite"/>
    </source>
</evidence>
<feature type="region of interest" description="Disordered" evidence="1">
    <location>
        <begin position="21"/>
        <end position="109"/>
    </location>
</feature>
<dbReference type="HOGENOM" id="CLU_173881_0_0_7"/>
<feature type="compositionally biased region" description="Polar residues" evidence="1">
    <location>
        <begin position="24"/>
        <end position="36"/>
    </location>
</feature>
<feature type="compositionally biased region" description="Basic residues" evidence="1">
    <location>
        <begin position="71"/>
        <end position="84"/>
    </location>
</feature>
<protein>
    <submittedName>
        <fullName evidence="2">Uncharacterized protein</fullName>
    </submittedName>
</protein>
<name>A0A0H3A6V8_NITV4</name>
<organism evidence="2 3">
    <name type="scientific">Nitratidesulfovibrio vulgaris (strain DP4)</name>
    <name type="common">Desulfovibrio vulgaris</name>
    <dbReference type="NCBI Taxonomy" id="391774"/>
    <lineage>
        <taxon>Bacteria</taxon>
        <taxon>Pseudomonadati</taxon>
        <taxon>Thermodesulfobacteriota</taxon>
        <taxon>Desulfovibrionia</taxon>
        <taxon>Desulfovibrionales</taxon>
        <taxon>Desulfovibrionaceae</taxon>
        <taxon>Nitratidesulfovibrio</taxon>
    </lineage>
</organism>
<dbReference type="RefSeq" id="WP_010940484.1">
    <property type="nucleotide sequence ID" value="NC_008751.1"/>
</dbReference>
<evidence type="ECO:0000313" key="2">
    <source>
        <dbReference type="EMBL" id="ABM27186.1"/>
    </source>
</evidence>